<reference evidence="7" key="1">
    <citation type="submission" date="2021-01" db="EMBL/GenBank/DDBJ databases">
        <authorList>
            <person name="Corre E."/>
            <person name="Pelletier E."/>
            <person name="Niang G."/>
            <person name="Scheremetjew M."/>
            <person name="Finn R."/>
            <person name="Kale V."/>
            <person name="Holt S."/>
            <person name="Cochrane G."/>
            <person name="Meng A."/>
            <person name="Brown T."/>
            <person name="Cohen L."/>
        </authorList>
    </citation>
    <scope>NUCLEOTIDE SEQUENCE</scope>
</reference>
<keyword evidence="4 5" id="KW-0539">Nucleus</keyword>
<dbReference type="AlphaFoldDB" id="A0A7S0ZN58"/>
<feature type="region of interest" description="Disordered" evidence="6">
    <location>
        <begin position="226"/>
        <end position="260"/>
    </location>
</feature>
<dbReference type="PANTHER" id="PTHR14211">
    <property type="entry name" value="GLIOMA SUPPRESSOR CANDIDATE REGION GENE 2"/>
    <property type="match status" value="1"/>
</dbReference>
<dbReference type="EMBL" id="HBFQ01001289">
    <property type="protein sequence ID" value="CAD8826492.1"/>
    <property type="molecule type" value="Transcribed_RNA"/>
</dbReference>
<dbReference type="InterPro" id="IPR011687">
    <property type="entry name" value="Nop53/GLTSCR2"/>
</dbReference>
<dbReference type="GO" id="GO:0005730">
    <property type="term" value="C:nucleolus"/>
    <property type="evidence" value="ECO:0007669"/>
    <property type="project" value="UniProtKB-SubCell"/>
</dbReference>
<name>A0A7S0ZN58_NOCSC</name>
<dbReference type="Pfam" id="PF07767">
    <property type="entry name" value="Nop53"/>
    <property type="match status" value="1"/>
</dbReference>
<evidence type="ECO:0000256" key="4">
    <source>
        <dbReference type="ARBA" id="ARBA00023242"/>
    </source>
</evidence>
<gene>
    <name evidence="7" type="ORF">NSCI0253_LOCUS838</name>
</gene>
<sequence length="415" mass="46716">MPTNMIKKRRAWRKNKLEDVEEAMEDDRAAKKLKRTVDPKDGNLDELFSIDVKGDADVQPLTRRAKARAKLFGPKEPKIPISACEEARIERAERALEVKIPQKIEPAMVDIWSSPKAAAPAEDKTVMMPAKALPLKPPKTMHQKVGIAPAVIPAHEGQSLNPDAQAYEELVCTATAAELQHEQQVSEQKRKDRPVTTELVESLGQEKVDEMDEAARVEAWAALRQGGADTSTAQDDHLQGGQITRSGKRKLQAARNKSKRNKTIFFKDGQNQTQRKLDKSVGEVGNILKELEAEEVWQKERRSYKNNLKENALELERKTGVVSKRRRLGRTLFSEESLVVPDVSAVGKGLRQRLQCSAIQDRFVSIVRRGMLPPPPEKSASEVVRQKYLKDQSRRARKTKTRVISPLLQNSLLLK</sequence>
<dbReference type="GO" id="GO:0006364">
    <property type="term" value="P:rRNA processing"/>
    <property type="evidence" value="ECO:0007669"/>
    <property type="project" value="TreeGrafter"/>
</dbReference>
<evidence type="ECO:0000256" key="3">
    <source>
        <dbReference type="ARBA" id="ARBA00022517"/>
    </source>
</evidence>
<comment type="subcellular location">
    <subcellularLocation>
        <location evidence="5">Nucleus</location>
        <location evidence="5">Nucleolus</location>
    </subcellularLocation>
    <subcellularLocation>
        <location evidence="5">Nucleus</location>
        <location evidence="5">Nucleoplasm</location>
    </subcellularLocation>
</comment>
<evidence type="ECO:0000256" key="2">
    <source>
        <dbReference type="ARBA" id="ARBA00018339"/>
    </source>
</evidence>
<organism evidence="7">
    <name type="scientific">Noctiluca scintillans</name>
    <name type="common">Sea sparkle</name>
    <name type="synonym">Red tide dinoflagellate</name>
    <dbReference type="NCBI Taxonomy" id="2966"/>
    <lineage>
        <taxon>Eukaryota</taxon>
        <taxon>Sar</taxon>
        <taxon>Alveolata</taxon>
        <taxon>Dinophyceae</taxon>
        <taxon>Noctilucales</taxon>
        <taxon>Noctilucaceae</taxon>
        <taxon>Noctiluca</taxon>
    </lineage>
</organism>
<dbReference type="GO" id="GO:0000027">
    <property type="term" value="P:ribosomal large subunit assembly"/>
    <property type="evidence" value="ECO:0007669"/>
    <property type="project" value="UniProtKB-UniRule"/>
</dbReference>
<evidence type="ECO:0000256" key="1">
    <source>
        <dbReference type="ARBA" id="ARBA00008838"/>
    </source>
</evidence>
<comment type="function">
    <text evidence="5">May play a role in ribosome biogenesis.</text>
</comment>
<dbReference type="GO" id="GO:0008097">
    <property type="term" value="F:5S rRNA binding"/>
    <property type="evidence" value="ECO:0007669"/>
    <property type="project" value="TreeGrafter"/>
</dbReference>
<evidence type="ECO:0000313" key="7">
    <source>
        <dbReference type="EMBL" id="CAD8826492.1"/>
    </source>
</evidence>
<dbReference type="GO" id="GO:0005654">
    <property type="term" value="C:nucleoplasm"/>
    <property type="evidence" value="ECO:0007669"/>
    <property type="project" value="UniProtKB-SubCell"/>
</dbReference>
<accession>A0A7S0ZN58</accession>
<proteinExistence type="inferred from homology"/>
<keyword evidence="3 5" id="KW-0690">Ribosome biogenesis</keyword>
<dbReference type="PIRSF" id="PIRSF017302">
    <property type="entry name" value="Gltscr2"/>
    <property type="match status" value="1"/>
</dbReference>
<feature type="compositionally biased region" description="Basic residues" evidence="6">
    <location>
        <begin position="246"/>
        <end position="260"/>
    </location>
</feature>
<dbReference type="PANTHER" id="PTHR14211:SF7">
    <property type="entry name" value="RIBOSOME BIOGENESIS PROTEIN NOP53"/>
    <property type="match status" value="1"/>
</dbReference>
<protein>
    <recommendedName>
        <fullName evidence="2 5">Ribosome biogenesis protein NOP53</fullName>
    </recommendedName>
</protein>
<evidence type="ECO:0000256" key="6">
    <source>
        <dbReference type="SAM" id="MobiDB-lite"/>
    </source>
</evidence>
<evidence type="ECO:0000256" key="5">
    <source>
        <dbReference type="PIRNR" id="PIRNR017302"/>
    </source>
</evidence>
<comment type="similarity">
    <text evidence="1 5">Belongs to the NOP53 family.</text>
</comment>